<dbReference type="Pfam" id="PF00271">
    <property type="entry name" value="Helicase_C"/>
    <property type="match status" value="1"/>
</dbReference>
<evidence type="ECO:0000256" key="6">
    <source>
        <dbReference type="ARBA" id="ARBA00023125"/>
    </source>
</evidence>
<dbReference type="SUPFAM" id="SSF52540">
    <property type="entry name" value="P-loop containing nucleoside triphosphate hydrolases"/>
    <property type="match status" value="1"/>
</dbReference>
<evidence type="ECO:0000259" key="11">
    <source>
        <dbReference type="PROSITE" id="PS51194"/>
    </source>
</evidence>
<evidence type="ECO:0000256" key="8">
    <source>
        <dbReference type="ARBA" id="ARBA00034617"/>
    </source>
</evidence>
<dbReference type="Pfam" id="PF14279">
    <property type="entry name" value="HNH_5"/>
    <property type="match status" value="1"/>
</dbReference>
<dbReference type="GO" id="GO:0005524">
    <property type="term" value="F:ATP binding"/>
    <property type="evidence" value="ECO:0007669"/>
    <property type="project" value="UniProtKB-KW"/>
</dbReference>
<dbReference type="CDD" id="cd00085">
    <property type="entry name" value="HNHc"/>
    <property type="match status" value="1"/>
</dbReference>
<evidence type="ECO:0000256" key="7">
    <source>
        <dbReference type="ARBA" id="ARBA00023235"/>
    </source>
</evidence>
<comment type="caution">
    <text evidence="12">The sequence shown here is derived from an EMBL/GenBank/DDBJ whole genome shotgun (WGS) entry which is preliminary data.</text>
</comment>
<dbReference type="SMART" id="SM00490">
    <property type="entry name" value="HELICc"/>
    <property type="match status" value="1"/>
</dbReference>
<feature type="domain" description="Helicase ATP-binding" evidence="10">
    <location>
        <begin position="135"/>
        <end position="305"/>
    </location>
</feature>
<reference evidence="12 13" key="1">
    <citation type="submission" date="2020-08" db="EMBL/GenBank/DDBJ databases">
        <title>Genomic Encyclopedia of Type Strains, Phase IV (KMG-IV): sequencing the most valuable type-strain genomes for metagenomic binning, comparative biology and taxonomic classification.</title>
        <authorList>
            <person name="Goeker M."/>
        </authorList>
    </citation>
    <scope>NUCLEOTIDE SEQUENCE [LARGE SCALE GENOMIC DNA]</scope>
    <source>
        <strain evidence="12 13">DSM 100039</strain>
    </source>
</reference>
<dbReference type="Gene3D" id="3.40.50.300">
    <property type="entry name" value="P-loop containing nucleotide triphosphate hydrolases"/>
    <property type="match status" value="2"/>
</dbReference>
<keyword evidence="6" id="KW-0238">DNA-binding</keyword>
<comment type="similarity">
    <text evidence="1">Belongs to the helicase family. RecQ subfamily.</text>
</comment>
<keyword evidence="13" id="KW-1185">Reference proteome</keyword>
<accession>A0A841P9G9</accession>
<evidence type="ECO:0000256" key="1">
    <source>
        <dbReference type="ARBA" id="ARBA00005446"/>
    </source>
</evidence>
<keyword evidence="7" id="KW-0413">Isomerase</keyword>
<organism evidence="12 13">
    <name type="scientific">Mesorhizobium sangaii</name>
    <dbReference type="NCBI Taxonomy" id="505389"/>
    <lineage>
        <taxon>Bacteria</taxon>
        <taxon>Pseudomonadati</taxon>
        <taxon>Pseudomonadota</taxon>
        <taxon>Alphaproteobacteria</taxon>
        <taxon>Hyphomicrobiales</taxon>
        <taxon>Phyllobacteriaceae</taxon>
        <taxon>Mesorhizobium</taxon>
    </lineage>
</organism>
<evidence type="ECO:0000256" key="3">
    <source>
        <dbReference type="ARBA" id="ARBA00022801"/>
    </source>
</evidence>
<evidence type="ECO:0000259" key="10">
    <source>
        <dbReference type="PROSITE" id="PS51192"/>
    </source>
</evidence>
<gene>
    <name evidence="12" type="ORF">HNQ71_004545</name>
</gene>
<dbReference type="RefSeq" id="WP_246461789.1">
    <property type="nucleotide sequence ID" value="NZ_JACHEF010000004.1"/>
</dbReference>
<dbReference type="AlphaFoldDB" id="A0A841P9G9"/>
<dbReference type="InterPro" id="IPR029471">
    <property type="entry name" value="HNH_5"/>
</dbReference>
<evidence type="ECO:0000256" key="5">
    <source>
        <dbReference type="ARBA" id="ARBA00022840"/>
    </source>
</evidence>
<dbReference type="Gene3D" id="1.10.30.50">
    <property type="match status" value="1"/>
</dbReference>
<evidence type="ECO:0000256" key="9">
    <source>
        <dbReference type="ARBA" id="ARBA00034808"/>
    </source>
</evidence>
<evidence type="ECO:0000313" key="12">
    <source>
        <dbReference type="EMBL" id="MBB6411857.1"/>
    </source>
</evidence>
<dbReference type="GO" id="GO:0006310">
    <property type="term" value="P:DNA recombination"/>
    <property type="evidence" value="ECO:0007669"/>
    <property type="project" value="InterPro"/>
</dbReference>
<keyword evidence="5" id="KW-0067">ATP-binding</keyword>
<keyword evidence="4 12" id="KW-0347">Helicase</keyword>
<dbReference type="InterPro" id="IPR003615">
    <property type="entry name" value="HNH_nuc"/>
</dbReference>
<dbReference type="PROSITE" id="PS51194">
    <property type="entry name" value="HELICASE_CTER"/>
    <property type="match status" value="1"/>
</dbReference>
<dbReference type="PANTHER" id="PTHR13710">
    <property type="entry name" value="DNA HELICASE RECQ FAMILY MEMBER"/>
    <property type="match status" value="1"/>
</dbReference>
<dbReference type="GO" id="GO:0005694">
    <property type="term" value="C:chromosome"/>
    <property type="evidence" value="ECO:0007669"/>
    <property type="project" value="TreeGrafter"/>
</dbReference>
<proteinExistence type="inferred from homology"/>
<evidence type="ECO:0000256" key="4">
    <source>
        <dbReference type="ARBA" id="ARBA00022806"/>
    </source>
</evidence>
<dbReference type="InterPro" id="IPR014001">
    <property type="entry name" value="Helicase_ATP-bd"/>
</dbReference>
<sequence length="569" mass="63574">MVRYSSMEERGERLNIASDHWVGVRRQVLERDGYRCVSCGCELKSREADVHHLLPRSMGGSDELSNLVTLCDGCHASHHPNLAGGLARRALERWAVAIARWLDREGAISEASGNFGPALRLFGLQRFRSGQLPIVLAALAGNSVLVVSPTGSGKTLCFQLPAVLRRGLSIVVSPLKTLMSEQVSDLLKKKVPATFINSDLSGEEKQARFSLLARNAVKLLYIAPERFFVRNQDERERLKRSVPTFLVVDEAHCIDQWGRDFRPEYGRLREVREKLGSPPVLAFTATAGREMQQRILASLGIPDATVFVRDVDRPNIAFLRLRCPPDQRGEEIAALLRLPQLRGQNAMIFVPSVRVGEELQIALAGMGIEIPLYHSRLGTAWDRQELVKRFVGQSKPAVEQIICTNAFGMGLDIPNVRLVIHWQQSASVEDLLQEFGRAGRDGKPSVSAIFHDGQRSSRDANRLKFMAEKTVEGSGLDQGDREAMLEQRCRQIDQVADMLRSASCFRRSITSYFEGDKAMRRPPVSERILEWVFAGRVKKVRLTACCDCCNAEEIKKRGKYGYVARIVGG</sequence>
<feature type="domain" description="Helicase C-terminal" evidence="11">
    <location>
        <begin position="331"/>
        <end position="488"/>
    </location>
</feature>
<dbReference type="GO" id="GO:0005737">
    <property type="term" value="C:cytoplasm"/>
    <property type="evidence" value="ECO:0007669"/>
    <property type="project" value="TreeGrafter"/>
</dbReference>
<dbReference type="GO" id="GO:0016787">
    <property type="term" value="F:hydrolase activity"/>
    <property type="evidence" value="ECO:0007669"/>
    <property type="project" value="UniProtKB-KW"/>
</dbReference>
<dbReference type="GO" id="GO:0006281">
    <property type="term" value="P:DNA repair"/>
    <property type="evidence" value="ECO:0007669"/>
    <property type="project" value="TreeGrafter"/>
</dbReference>
<dbReference type="InterPro" id="IPR001650">
    <property type="entry name" value="Helicase_C-like"/>
</dbReference>
<dbReference type="GO" id="GO:0043138">
    <property type="term" value="F:3'-5' DNA helicase activity"/>
    <property type="evidence" value="ECO:0007669"/>
    <property type="project" value="UniProtKB-EC"/>
</dbReference>
<comment type="catalytic activity">
    <reaction evidence="8">
        <text>Couples ATP hydrolysis with the unwinding of duplex DNA by translocating in the 3'-5' direction.</text>
        <dbReference type="EC" id="5.6.2.4"/>
    </reaction>
</comment>
<dbReference type="Pfam" id="PF00270">
    <property type="entry name" value="DEAD"/>
    <property type="match status" value="1"/>
</dbReference>
<dbReference type="EMBL" id="JACHEF010000004">
    <property type="protein sequence ID" value="MBB6411857.1"/>
    <property type="molecule type" value="Genomic_DNA"/>
</dbReference>
<dbReference type="NCBIfam" id="TIGR00614">
    <property type="entry name" value="recQ_fam"/>
    <property type="match status" value="1"/>
</dbReference>
<evidence type="ECO:0000313" key="13">
    <source>
        <dbReference type="Proteomes" id="UP000556329"/>
    </source>
</evidence>
<dbReference type="SMART" id="SM00507">
    <property type="entry name" value="HNHc"/>
    <property type="match status" value="1"/>
</dbReference>
<dbReference type="InterPro" id="IPR027417">
    <property type="entry name" value="P-loop_NTPase"/>
</dbReference>
<dbReference type="EC" id="5.6.2.4" evidence="9"/>
<dbReference type="InterPro" id="IPR004589">
    <property type="entry name" value="DNA_helicase_ATP-dep_RecQ"/>
</dbReference>
<dbReference type="PROSITE" id="PS51192">
    <property type="entry name" value="HELICASE_ATP_BIND_1"/>
    <property type="match status" value="1"/>
</dbReference>
<dbReference type="InterPro" id="IPR011545">
    <property type="entry name" value="DEAD/DEAH_box_helicase_dom"/>
</dbReference>
<protein>
    <recommendedName>
        <fullName evidence="9">DNA 3'-5' helicase</fullName>
        <ecNumber evidence="9">5.6.2.4</ecNumber>
    </recommendedName>
</protein>
<dbReference type="Proteomes" id="UP000556329">
    <property type="component" value="Unassembled WGS sequence"/>
</dbReference>
<dbReference type="GO" id="GO:0009378">
    <property type="term" value="F:four-way junction helicase activity"/>
    <property type="evidence" value="ECO:0007669"/>
    <property type="project" value="TreeGrafter"/>
</dbReference>
<dbReference type="SMART" id="SM00487">
    <property type="entry name" value="DEXDc"/>
    <property type="match status" value="1"/>
</dbReference>
<dbReference type="PANTHER" id="PTHR13710:SF105">
    <property type="entry name" value="ATP-DEPENDENT DNA HELICASE Q1"/>
    <property type="match status" value="1"/>
</dbReference>
<keyword evidence="2" id="KW-0547">Nucleotide-binding</keyword>
<dbReference type="GO" id="GO:0003677">
    <property type="term" value="F:DNA binding"/>
    <property type="evidence" value="ECO:0007669"/>
    <property type="project" value="UniProtKB-KW"/>
</dbReference>
<dbReference type="CDD" id="cd17920">
    <property type="entry name" value="DEXHc_RecQ"/>
    <property type="match status" value="1"/>
</dbReference>
<name>A0A841P9G9_9HYPH</name>
<evidence type="ECO:0000256" key="2">
    <source>
        <dbReference type="ARBA" id="ARBA00022741"/>
    </source>
</evidence>
<keyword evidence="3 12" id="KW-0378">Hydrolase</keyword>